<dbReference type="VEuPathDB" id="ToxoDB:TGDOM2_247410A"/>
<feature type="non-terminal residue" evidence="1">
    <location>
        <position position="13"/>
    </location>
</feature>
<gene>
    <name evidence="1" type="ORF">TGDOM2_247410A</name>
</gene>
<accession>A0A086KQV3</accession>
<sequence>MATPPLQDGAPTN</sequence>
<proteinExistence type="predicted"/>
<protein>
    <submittedName>
        <fullName evidence="1">Uncharacterized protein</fullName>
    </submittedName>
</protein>
<comment type="caution">
    <text evidence="1">The sequence shown here is derived from an EMBL/GenBank/DDBJ whole genome shotgun (WGS) entry which is preliminary data.</text>
</comment>
<name>A0A086KQV3_TOXGO</name>
<reference evidence="1 2" key="1">
    <citation type="submission" date="2014-02" db="EMBL/GenBank/DDBJ databases">
        <authorList>
            <person name="Sibley D."/>
            <person name="Venepally P."/>
            <person name="Karamycheva S."/>
            <person name="Hadjithomas M."/>
            <person name="Khan A."/>
            <person name="Brunk B."/>
            <person name="Roos D."/>
            <person name="Caler E."/>
            <person name="Lorenzi H."/>
        </authorList>
    </citation>
    <scope>NUCLEOTIDE SEQUENCE [LARGE SCALE GENOMIC DNA]</scope>
    <source>
        <strain evidence="1 2">GAB2-2007-GAL-DOM2</strain>
    </source>
</reference>
<evidence type="ECO:0000313" key="1">
    <source>
        <dbReference type="EMBL" id="KFG46771.1"/>
    </source>
</evidence>
<organism evidence="1 2">
    <name type="scientific">Toxoplasma gondii GAB2-2007-GAL-DOM2</name>
    <dbReference type="NCBI Taxonomy" id="1130820"/>
    <lineage>
        <taxon>Eukaryota</taxon>
        <taxon>Sar</taxon>
        <taxon>Alveolata</taxon>
        <taxon>Apicomplexa</taxon>
        <taxon>Conoidasida</taxon>
        <taxon>Coccidia</taxon>
        <taxon>Eucoccidiorida</taxon>
        <taxon>Eimeriorina</taxon>
        <taxon>Sarcocystidae</taxon>
        <taxon>Toxoplasma</taxon>
    </lineage>
</organism>
<dbReference type="EMBL" id="AHZU02000249">
    <property type="protein sequence ID" value="KFG46771.1"/>
    <property type="molecule type" value="Genomic_DNA"/>
</dbReference>
<evidence type="ECO:0000313" key="2">
    <source>
        <dbReference type="Proteomes" id="UP000028837"/>
    </source>
</evidence>
<dbReference type="Proteomes" id="UP000028837">
    <property type="component" value="Unassembled WGS sequence"/>
</dbReference>